<dbReference type="PROSITE" id="PS01096">
    <property type="entry name" value="PPIC_PPIASE_1"/>
    <property type="match status" value="1"/>
</dbReference>
<name>A0A366IC64_9FIRM</name>
<gene>
    <name evidence="3" type="ORF">DES36_10553</name>
</gene>
<reference evidence="3 4" key="1">
    <citation type="submission" date="2018-06" db="EMBL/GenBank/DDBJ databases">
        <title>Genomic Encyclopedia of Type Strains, Phase IV (KMG-IV): sequencing the most valuable type-strain genomes for metagenomic binning, comparative biology and taxonomic classification.</title>
        <authorList>
            <person name="Goeker M."/>
        </authorList>
    </citation>
    <scope>NUCLEOTIDE SEQUENCE [LARGE SCALE GENOMIC DNA]</scope>
    <source>
        <strain evidence="3 4">DSM 22112</strain>
    </source>
</reference>
<proteinExistence type="predicted"/>
<keyword evidence="1" id="KW-0697">Rotamase</keyword>
<dbReference type="AlphaFoldDB" id="A0A366IC64"/>
<dbReference type="EMBL" id="QNRX01000005">
    <property type="protein sequence ID" value="RBP66674.1"/>
    <property type="molecule type" value="Genomic_DNA"/>
</dbReference>
<comment type="caution">
    <text evidence="3">The sequence shown here is derived from an EMBL/GenBank/DDBJ whole genome shotgun (WGS) entry which is preliminary data.</text>
</comment>
<dbReference type="OrthoDB" id="14196at2"/>
<dbReference type="Gene3D" id="3.10.50.40">
    <property type="match status" value="1"/>
</dbReference>
<protein>
    <submittedName>
        <fullName evidence="3">Peptidyl-prolyl cis-trans isomerase C</fullName>
    </submittedName>
</protein>
<feature type="domain" description="PpiC" evidence="2">
    <location>
        <begin position="113"/>
        <end position="202"/>
    </location>
</feature>
<dbReference type="InterPro" id="IPR050245">
    <property type="entry name" value="PrsA_foldase"/>
</dbReference>
<dbReference type="PANTHER" id="PTHR47245:SF2">
    <property type="entry name" value="PEPTIDYL-PROLYL CIS-TRANS ISOMERASE HP_0175-RELATED"/>
    <property type="match status" value="1"/>
</dbReference>
<evidence type="ECO:0000256" key="1">
    <source>
        <dbReference type="PROSITE-ProRule" id="PRU00278"/>
    </source>
</evidence>
<evidence type="ECO:0000259" key="2">
    <source>
        <dbReference type="PROSITE" id="PS50198"/>
    </source>
</evidence>
<dbReference type="InterPro" id="IPR000297">
    <property type="entry name" value="PPIase_PpiC"/>
</dbReference>
<dbReference type="InterPro" id="IPR023058">
    <property type="entry name" value="PPIase_PpiC_CS"/>
</dbReference>
<dbReference type="Pfam" id="PF13616">
    <property type="entry name" value="Rotamase_3"/>
    <property type="match status" value="1"/>
</dbReference>
<organism evidence="3 4">
    <name type="scientific">Alkalibaculum bacchi</name>
    <dbReference type="NCBI Taxonomy" id="645887"/>
    <lineage>
        <taxon>Bacteria</taxon>
        <taxon>Bacillati</taxon>
        <taxon>Bacillota</taxon>
        <taxon>Clostridia</taxon>
        <taxon>Eubacteriales</taxon>
        <taxon>Eubacteriaceae</taxon>
        <taxon>Alkalibaculum</taxon>
    </lineage>
</organism>
<sequence length="248" mass="28115">MENKVLATVGSREVTQRDLSFLMNSMDPQILPQFQSEAGQKQLIAELINQELFYLDAIKQGLDKDKRFKIEADRLHDNLLKQFALSELLNNIPVSSEEIAAYYEENKDQFSSPQRVKASHILVKTEEEAADIIKELEAGLSFEEAATKYSTCPSKERGGDLGFFTKGQMVKEFEDAAFTLELNKISESVKTQFGYHIIKVTDSKPAGTKSLDEAKKEIEQIVLGQKQQTAYMNRVTELMTQHKVELKV</sequence>
<keyword evidence="4" id="KW-1185">Reference proteome</keyword>
<dbReference type="PANTHER" id="PTHR47245">
    <property type="entry name" value="PEPTIDYLPROLYL ISOMERASE"/>
    <property type="match status" value="1"/>
</dbReference>
<dbReference type="GO" id="GO:0003755">
    <property type="term" value="F:peptidyl-prolyl cis-trans isomerase activity"/>
    <property type="evidence" value="ECO:0007669"/>
    <property type="project" value="UniProtKB-KW"/>
</dbReference>
<evidence type="ECO:0000313" key="4">
    <source>
        <dbReference type="Proteomes" id="UP000253490"/>
    </source>
</evidence>
<dbReference type="InterPro" id="IPR027304">
    <property type="entry name" value="Trigger_fact/SurA_dom_sf"/>
</dbReference>
<keyword evidence="1 3" id="KW-0413">Isomerase</keyword>
<dbReference type="Gene3D" id="1.10.8.1040">
    <property type="match status" value="1"/>
</dbReference>
<accession>A0A366IC64</accession>
<dbReference type="InterPro" id="IPR046357">
    <property type="entry name" value="PPIase_dom_sf"/>
</dbReference>
<dbReference type="PROSITE" id="PS50198">
    <property type="entry name" value="PPIC_PPIASE_2"/>
    <property type="match status" value="1"/>
</dbReference>
<dbReference type="RefSeq" id="WP_113920107.1">
    <property type="nucleotide sequence ID" value="NZ_QNRX01000005.1"/>
</dbReference>
<dbReference type="Proteomes" id="UP000253490">
    <property type="component" value="Unassembled WGS sequence"/>
</dbReference>
<evidence type="ECO:0000313" key="3">
    <source>
        <dbReference type="EMBL" id="RBP66674.1"/>
    </source>
</evidence>
<dbReference type="SUPFAM" id="SSF109998">
    <property type="entry name" value="Triger factor/SurA peptide-binding domain-like"/>
    <property type="match status" value="1"/>
</dbReference>
<dbReference type="SUPFAM" id="SSF54534">
    <property type="entry name" value="FKBP-like"/>
    <property type="match status" value="1"/>
</dbReference>